<dbReference type="EC" id="2.7.13.3" evidence="2"/>
<protein>
    <recommendedName>
        <fullName evidence="2">histidine kinase</fullName>
        <ecNumber evidence="2">2.7.13.3</ecNumber>
    </recommendedName>
</protein>
<dbReference type="PRINTS" id="PR00344">
    <property type="entry name" value="BCTRLSENSOR"/>
</dbReference>
<organism evidence="10 11">
    <name type="scientific">Aerophobetes bacterium</name>
    <dbReference type="NCBI Taxonomy" id="2030807"/>
    <lineage>
        <taxon>Bacteria</taxon>
        <taxon>Candidatus Aerophobota</taxon>
    </lineage>
</organism>
<evidence type="ECO:0000313" key="11">
    <source>
        <dbReference type="Proteomes" id="UP000316360"/>
    </source>
</evidence>
<gene>
    <name evidence="10" type="ORF">E3J84_03820</name>
</gene>
<dbReference type="SMART" id="SM00387">
    <property type="entry name" value="HATPase_c"/>
    <property type="match status" value="1"/>
</dbReference>
<evidence type="ECO:0000259" key="9">
    <source>
        <dbReference type="PROSITE" id="PS50109"/>
    </source>
</evidence>
<evidence type="ECO:0000256" key="4">
    <source>
        <dbReference type="ARBA" id="ARBA00022679"/>
    </source>
</evidence>
<dbReference type="PROSITE" id="PS50109">
    <property type="entry name" value="HIS_KIN"/>
    <property type="match status" value="1"/>
</dbReference>
<evidence type="ECO:0000256" key="2">
    <source>
        <dbReference type="ARBA" id="ARBA00012438"/>
    </source>
</evidence>
<dbReference type="GO" id="GO:0000160">
    <property type="term" value="P:phosphorelay signal transduction system"/>
    <property type="evidence" value="ECO:0007669"/>
    <property type="project" value="UniProtKB-KW"/>
</dbReference>
<dbReference type="PANTHER" id="PTHR43065">
    <property type="entry name" value="SENSOR HISTIDINE KINASE"/>
    <property type="match status" value="1"/>
</dbReference>
<comment type="caution">
    <text evidence="10">The sequence shown here is derived from an EMBL/GenBank/DDBJ whole genome shotgun (WGS) entry which is preliminary data.</text>
</comment>
<dbReference type="InterPro" id="IPR036890">
    <property type="entry name" value="HATPase_C_sf"/>
</dbReference>
<dbReference type="AlphaFoldDB" id="A0A523RXU0"/>
<name>A0A523RXU0_UNCAE</name>
<dbReference type="EMBL" id="SOKJ01000216">
    <property type="protein sequence ID" value="TET10580.1"/>
    <property type="molecule type" value="Genomic_DNA"/>
</dbReference>
<keyword evidence="6" id="KW-0418">Kinase</keyword>
<dbReference type="GO" id="GO:0004673">
    <property type="term" value="F:protein histidine kinase activity"/>
    <property type="evidence" value="ECO:0007669"/>
    <property type="project" value="UniProtKB-EC"/>
</dbReference>
<comment type="catalytic activity">
    <reaction evidence="1">
        <text>ATP + protein L-histidine = ADP + protein N-phospho-L-histidine.</text>
        <dbReference type="EC" id="2.7.13.3"/>
    </reaction>
</comment>
<proteinExistence type="predicted"/>
<dbReference type="Pfam" id="PF02518">
    <property type="entry name" value="HATPase_c"/>
    <property type="match status" value="1"/>
</dbReference>
<evidence type="ECO:0000313" key="10">
    <source>
        <dbReference type="EMBL" id="TET10580.1"/>
    </source>
</evidence>
<evidence type="ECO:0000256" key="8">
    <source>
        <dbReference type="ARBA" id="ARBA00023012"/>
    </source>
</evidence>
<keyword evidence="3" id="KW-0597">Phosphoprotein</keyword>
<keyword evidence="4" id="KW-0808">Transferase</keyword>
<evidence type="ECO:0000256" key="7">
    <source>
        <dbReference type="ARBA" id="ARBA00022840"/>
    </source>
</evidence>
<evidence type="ECO:0000256" key="3">
    <source>
        <dbReference type="ARBA" id="ARBA00022553"/>
    </source>
</evidence>
<dbReference type="InterPro" id="IPR005467">
    <property type="entry name" value="His_kinase_dom"/>
</dbReference>
<dbReference type="Gene3D" id="3.30.565.10">
    <property type="entry name" value="Histidine kinase-like ATPase, C-terminal domain"/>
    <property type="match status" value="1"/>
</dbReference>
<sequence>MKVSTELNSQLPQIQADQAQLKEVFSNIILNAVQAMSKGGELTITTAKKDEFIEVAITDTGEGISKENLEKIFDPLFSTKPRETGLGLSICQSIIELHKGAIEVKSEVGKRTKFIVKLPITYKEG</sequence>
<accession>A0A523RXU0</accession>
<dbReference type="SUPFAM" id="SSF55874">
    <property type="entry name" value="ATPase domain of HSP90 chaperone/DNA topoisomerase II/histidine kinase"/>
    <property type="match status" value="1"/>
</dbReference>
<dbReference type="InterPro" id="IPR003594">
    <property type="entry name" value="HATPase_dom"/>
</dbReference>
<dbReference type="GO" id="GO:0005524">
    <property type="term" value="F:ATP binding"/>
    <property type="evidence" value="ECO:0007669"/>
    <property type="project" value="UniProtKB-KW"/>
</dbReference>
<keyword evidence="5" id="KW-0547">Nucleotide-binding</keyword>
<evidence type="ECO:0000256" key="6">
    <source>
        <dbReference type="ARBA" id="ARBA00022777"/>
    </source>
</evidence>
<dbReference type="PANTHER" id="PTHR43065:SF10">
    <property type="entry name" value="PEROXIDE STRESS-ACTIVATED HISTIDINE KINASE MAK3"/>
    <property type="match status" value="1"/>
</dbReference>
<dbReference type="InterPro" id="IPR004358">
    <property type="entry name" value="Sig_transdc_His_kin-like_C"/>
</dbReference>
<reference evidence="10 11" key="1">
    <citation type="submission" date="2019-03" db="EMBL/GenBank/DDBJ databases">
        <title>Metabolic potential of uncultured bacteria and archaea associated with petroleum seepage in deep-sea sediments.</title>
        <authorList>
            <person name="Dong X."/>
            <person name="Hubert C."/>
        </authorList>
    </citation>
    <scope>NUCLEOTIDE SEQUENCE [LARGE SCALE GENOMIC DNA]</scope>
    <source>
        <strain evidence="10">E44_bin7</strain>
    </source>
</reference>
<evidence type="ECO:0000256" key="1">
    <source>
        <dbReference type="ARBA" id="ARBA00000085"/>
    </source>
</evidence>
<keyword evidence="7" id="KW-0067">ATP-binding</keyword>
<feature type="domain" description="Histidine kinase" evidence="9">
    <location>
        <begin position="1"/>
        <end position="122"/>
    </location>
</feature>
<dbReference type="Proteomes" id="UP000316360">
    <property type="component" value="Unassembled WGS sequence"/>
</dbReference>
<evidence type="ECO:0000256" key="5">
    <source>
        <dbReference type="ARBA" id="ARBA00022741"/>
    </source>
</evidence>
<keyword evidence="8" id="KW-0902">Two-component regulatory system</keyword>